<name>A0A517ZS55_9PLAN</name>
<dbReference type="OrthoDB" id="257631at2"/>
<accession>A0A517ZS55</accession>
<dbReference type="EMBL" id="CP036276">
    <property type="protein sequence ID" value="QDU45331.1"/>
    <property type="molecule type" value="Genomic_DNA"/>
</dbReference>
<feature type="compositionally biased region" description="Basic residues" evidence="2">
    <location>
        <begin position="203"/>
        <end position="218"/>
    </location>
</feature>
<organism evidence="4 5">
    <name type="scientific">Symmachiella dynata</name>
    <dbReference type="NCBI Taxonomy" id="2527995"/>
    <lineage>
        <taxon>Bacteria</taxon>
        <taxon>Pseudomonadati</taxon>
        <taxon>Planctomycetota</taxon>
        <taxon>Planctomycetia</taxon>
        <taxon>Planctomycetales</taxon>
        <taxon>Planctomycetaceae</taxon>
        <taxon>Symmachiella</taxon>
    </lineage>
</organism>
<dbReference type="InterPro" id="IPR032030">
    <property type="entry name" value="YscD_cytoplasmic_dom"/>
</dbReference>
<dbReference type="CDD" id="cd00060">
    <property type="entry name" value="FHA"/>
    <property type="match status" value="1"/>
</dbReference>
<dbReference type="Gene3D" id="2.60.200.20">
    <property type="match status" value="1"/>
</dbReference>
<dbReference type="KEGG" id="sdyn:Mal52_38250"/>
<dbReference type="AlphaFoldDB" id="A0A517ZS55"/>
<dbReference type="RefSeq" id="WP_145377719.1">
    <property type="nucleotide sequence ID" value="NZ_CP036270.1"/>
</dbReference>
<evidence type="ECO:0000256" key="1">
    <source>
        <dbReference type="SAM" id="Coils"/>
    </source>
</evidence>
<evidence type="ECO:0000256" key="2">
    <source>
        <dbReference type="SAM" id="MobiDB-lite"/>
    </source>
</evidence>
<evidence type="ECO:0000259" key="3">
    <source>
        <dbReference type="Pfam" id="PF16697"/>
    </source>
</evidence>
<protein>
    <recommendedName>
        <fullName evidence="3">YscD cytoplasmic domain-containing protein</fullName>
    </recommendedName>
</protein>
<dbReference type="InterPro" id="IPR008984">
    <property type="entry name" value="SMAD_FHA_dom_sf"/>
</dbReference>
<reference evidence="4 5" key="1">
    <citation type="submission" date="2019-02" db="EMBL/GenBank/DDBJ databases">
        <title>Deep-cultivation of Planctomycetes and their phenomic and genomic characterization uncovers novel biology.</title>
        <authorList>
            <person name="Wiegand S."/>
            <person name="Jogler M."/>
            <person name="Boedeker C."/>
            <person name="Pinto D."/>
            <person name="Vollmers J."/>
            <person name="Rivas-Marin E."/>
            <person name="Kohn T."/>
            <person name="Peeters S.H."/>
            <person name="Heuer A."/>
            <person name="Rast P."/>
            <person name="Oberbeckmann S."/>
            <person name="Bunk B."/>
            <person name="Jeske O."/>
            <person name="Meyerdierks A."/>
            <person name="Storesund J.E."/>
            <person name="Kallscheuer N."/>
            <person name="Luecker S."/>
            <person name="Lage O.M."/>
            <person name="Pohl T."/>
            <person name="Merkel B.J."/>
            <person name="Hornburger P."/>
            <person name="Mueller R.-W."/>
            <person name="Bruemmer F."/>
            <person name="Labrenz M."/>
            <person name="Spormann A.M."/>
            <person name="Op den Camp H."/>
            <person name="Overmann J."/>
            <person name="Amann R."/>
            <person name="Jetten M.S.M."/>
            <person name="Mascher T."/>
            <person name="Medema M.H."/>
            <person name="Devos D.P."/>
            <person name="Kaster A.-K."/>
            <person name="Ovreas L."/>
            <person name="Rohde M."/>
            <person name="Galperin M.Y."/>
            <person name="Jogler C."/>
        </authorList>
    </citation>
    <scope>NUCLEOTIDE SEQUENCE [LARGE SCALE GENOMIC DNA]</scope>
    <source>
        <strain evidence="4 5">Mal52</strain>
    </source>
</reference>
<keyword evidence="1" id="KW-0175">Coiled coil</keyword>
<proteinExistence type="predicted"/>
<feature type="domain" description="YscD cytoplasmic" evidence="3">
    <location>
        <begin position="28"/>
        <end position="113"/>
    </location>
</feature>
<sequence length="296" mass="32371">MNQSTKRLTFPENAVVTGDTFLTLQVSRGKTNFPHRPVTVPRFAIGAGSGCDMVLGDPNVPALHTILLVEGGCVIAEAIAHSPLLKVNGNVVKTAILEDGDVLTIGGFQFAIQLNHEAIAQTLESDSQTSLDLQDLESECELDDGELSAAELVDRLEAEMALVDQFERQIQTGQAALLQSAINRNTQRESSTDPVHSAIAPRHIIHSKHTLRGPRSHRHSEADERVVDEFERVRMELEDFSADLEQRIHQVNHREDNIDAATKELAEAQNKLVAQLGLLLEQIAAQQPADAPRAIA</sequence>
<evidence type="ECO:0000313" key="5">
    <source>
        <dbReference type="Proteomes" id="UP000319383"/>
    </source>
</evidence>
<feature type="coiled-coil region" evidence="1">
    <location>
        <begin position="251"/>
        <end position="278"/>
    </location>
</feature>
<keyword evidence="5" id="KW-1185">Reference proteome</keyword>
<dbReference type="SUPFAM" id="SSF49879">
    <property type="entry name" value="SMAD/FHA domain"/>
    <property type="match status" value="1"/>
</dbReference>
<gene>
    <name evidence="4" type="ORF">Mal52_38250</name>
</gene>
<dbReference type="Pfam" id="PF16697">
    <property type="entry name" value="Yop-YscD_cpl"/>
    <property type="match status" value="1"/>
</dbReference>
<evidence type="ECO:0000313" key="4">
    <source>
        <dbReference type="EMBL" id="QDU45331.1"/>
    </source>
</evidence>
<dbReference type="Proteomes" id="UP000319383">
    <property type="component" value="Chromosome"/>
</dbReference>
<feature type="region of interest" description="Disordered" evidence="2">
    <location>
        <begin position="185"/>
        <end position="223"/>
    </location>
</feature>